<protein>
    <submittedName>
        <fullName evidence="1">Uncharacterized protein</fullName>
    </submittedName>
</protein>
<name>A0A1G2L8L0_9BACT</name>
<dbReference type="Proteomes" id="UP000176510">
    <property type="component" value="Unassembled WGS sequence"/>
</dbReference>
<dbReference type="AlphaFoldDB" id="A0A1G2L8L0"/>
<evidence type="ECO:0000313" key="1">
    <source>
        <dbReference type="EMBL" id="OHA07995.1"/>
    </source>
</evidence>
<accession>A0A1G2L8L0</accession>
<reference evidence="1 2" key="1">
    <citation type="journal article" date="2016" name="Nat. Commun.">
        <title>Thousands of microbial genomes shed light on interconnected biogeochemical processes in an aquifer system.</title>
        <authorList>
            <person name="Anantharaman K."/>
            <person name="Brown C.T."/>
            <person name="Hug L.A."/>
            <person name="Sharon I."/>
            <person name="Castelle C.J."/>
            <person name="Probst A.J."/>
            <person name="Thomas B.C."/>
            <person name="Singh A."/>
            <person name="Wilkins M.J."/>
            <person name="Karaoz U."/>
            <person name="Brodie E.L."/>
            <person name="Williams K.H."/>
            <person name="Hubbard S.S."/>
            <person name="Banfield J.F."/>
        </authorList>
    </citation>
    <scope>NUCLEOTIDE SEQUENCE [LARGE SCALE GENOMIC DNA]</scope>
</reference>
<dbReference type="STRING" id="1802279.A3B34_01005"/>
<dbReference type="EMBL" id="MHQR01000009">
    <property type="protein sequence ID" value="OHA07995.1"/>
    <property type="molecule type" value="Genomic_DNA"/>
</dbReference>
<proteinExistence type="predicted"/>
<gene>
    <name evidence="1" type="ORF">A3B34_01005</name>
</gene>
<evidence type="ECO:0000313" key="2">
    <source>
        <dbReference type="Proteomes" id="UP000176510"/>
    </source>
</evidence>
<organism evidence="1 2">
    <name type="scientific">Candidatus Sungbacteria bacterium RIFCSPLOWO2_01_FULL_54_21</name>
    <dbReference type="NCBI Taxonomy" id="1802279"/>
    <lineage>
        <taxon>Bacteria</taxon>
        <taxon>Candidatus Sungiibacteriota</taxon>
    </lineage>
</organism>
<sequence length="240" mass="26679">MGEVATLTREAGHYMALVDGSKNPDVAAFLKACGTLVFAQREPGMASSRREAFAHAKEILLELPHIHQGRRIVFWTEEKPYIVEKIPAIIEPLLCGSAEACIAKRSQSSFRTWPWFQAESEQGANAAYNEATGRNSDPMHGPVAVLIEFADVLINCYPERYGVLPFAAGYIQHFALMEMMASGCIVADSEPLDVIYPPLQKMKEETALLDAMLEKRRQQKEELSESYRIAARTLGINSTT</sequence>
<comment type="caution">
    <text evidence="1">The sequence shown here is derived from an EMBL/GenBank/DDBJ whole genome shotgun (WGS) entry which is preliminary data.</text>
</comment>